<dbReference type="InterPro" id="IPR025528">
    <property type="entry name" value="BrnA_antitoxin"/>
</dbReference>
<name>A0A6S6SA55_9GAMM</name>
<proteinExistence type="predicted"/>
<organism evidence="1">
    <name type="scientific">uncultured Thiotrichaceae bacterium</name>
    <dbReference type="NCBI Taxonomy" id="298394"/>
    <lineage>
        <taxon>Bacteria</taxon>
        <taxon>Pseudomonadati</taxon>
        <taxon>Pseudomonadota</taxon>
        <taxon>Gammaproteobacteria</taxon>
        <taxon>Thiotrichales</taxon>
        <taxon>Thiotrichaceae</taxon>
        <taxon>environmental samples</taxon>
    </lineage>
</organism>
<sequence>MNQKLTNKQMKNLEALANMSDEDIDFSDIPPLTDEFFEKAVSNPFYKPTKQPVTIRLDSDVVAWFKSQGGKYQSNINHALREYMQEHLTDKKDVANG</sequence>
<reference evidence="1" key="1">
    <citation type="submission" date="2020-01" db="EMBL/GenBank/DDBJ databases">
        <authorList>
            <person name="Meier V. D."/>
            <person name="Meier V D."/>
        </authorList>
    </citation>
    <scope>NUCLEOTIDE SEQUENCE</scope>
    <source>
        <strain evidence="1">HLG_WM_MAG_07</strain>
    </source>
</reference>
<dbReference type="AlphaFoldDB" id="A0A6S6SA55"/>
<evidence type="ECO:0008006" key="2">
    <source>
        <dbReference type="Google" id="ProtNLM"/>
    </source>
</evidence>
<gene>
    <name evidence="1" type="ORF">HELGO_WM10615</name>
</gene>
<dbReference type="Pfam" id="PF14384">
    <property type="entry name" value="BrnA_antitoxin"/>
    <property type="match status" value="1"/>
</dbReference>
<evidence type="ECO:0000313" key="1">
    <source>
        <dbReference type="EMBL" id="CAA6801974.1"/>
    </source>
</evidence>
<accession>A0A6S6SA55</accession>
<protein>
    <recommendedName>
        <fullName evidence="2">Cytoplasmic protein</fullName>
    </recommendedName>
</protein>
<dbReference type="EMBL" id="CACVAY010000010">
    <property type="protein sequence ID" value="CAA6801974.1"/>
    <property type="molecule type" value="Genomic_DNA"/>
</dbReference>